<keyword evidence="4" id="KW-1185">Reference proteome</keyword>
<evidence type="ECO:0000313" key="5">
    <source>
        <dbReference type="Proteomes" id="UP000275027"/>
    </source>
</evidence>
<dbReference type="RefSeq" id="WP_101472387.1">
    <property type="nucleotide sequence ID" value="NZ_PJND01000008.1"/>
</dbReference>
<feature type="transmembrane region" description="Helical" evidence="1">
    <location>
        <begin position="107"/>
        <end position="125"/>
    </location>
</feature>
<dbReference type="AlphaFoldDB" id="A0A497UJT3"/>
<dbReference type="Proteomes" id="UP000233767">
    <property type="component" value="Unassembled WGS sequence"/>
</dbReference>
<sequence>MKENENNELEKLADKAMKSLPLETPSFDFTSRVMAQVAMAPEKTIPAYKPLLPKTFWIVLITIIIGLFGYAYFTDGSEQQIFNIDFDMAYANKLQNMANQLDSSKTTMYAAVALLLAMLVQIPLIRNHFQGK</sequence>
<feature type="transmembrane region" description="Helical" evidence="1">
    <location>
        <begin position="55"/>
        <end position="73"/>
    </location>
</feature>
<organism evidence="3 5">
    <name type="scientific">Flavobacterium lindanitolerans</name>
    <dbReference type="NCBI Taxonomy" id="428988"/>
    <lineage>
        <taxon>Bacteria</taxon>
        <taxon>Pseudomonadati</taxon>
        <taxon>Bacteroidota</taxon>
        <taxon>Flavobacteriia</taxon>
        <taxon>Flavobacteriales</taxon>
        <taxon>Flavobacteriaceae</taxon>
        <taxon>Flavobacterium</taxon>
    </lineage>
</organism>
<evidence type="ECO:0000256" key="1">
    <source>
        <dbReference type="SAM" id="Phobius"/>
    </source>
</evidence>
<dbReference type="EMBL" id="RCCB01000011">
    <property type="protein sequence ID" value="RLJ30187.1"/>
    <property type="molecule type" value="Genomic_DNA"/>
</dbReference>
<evidence type="ECO:0000313" key="4">
    <source>
        <dbReference type="Proteomes" id="UP000233767"/>
    </source>
</evidence>
<name>A0A497UJT3_9FLAO</name>
<proteinExistence type="predicted"/>
<reference evidence="2 4" key="1">
    <citation type="submission" date="2017-12" db="EMBL/GenBank/DDBJ databases">
        <title>Genomic Encyclopedia of Type Strains, Phase III (KMG-III): the genomes of soil and plant-associated and newly described type strains.</title>
        <authorList>
            <person name="Whitman W."/>
        </authorList>
    </citation>
    <scope>NUCLEOTIDE SEQUENCE [LARGE SCALE GENOMIC DNA]</scope>
    <source>
        <strain evidence="2 4">IP-10</strain>
    </source>
</reference>
<comment type="caution">
    <text evidence="3">The sequence shown here is derived from an EMBL/GenBank/DDBJ whole genome shotgun (WGS) entry which is preliminary data.</text>
</comment>
<reference evidence="3 5" key="2">
    <citation type="submission" date="2018-10" db="EMBL/GenBank/DDBJ databases">
        <title>Genomic Encyclopedia of Archaeal and Bacterial Type Strains, Phase II (KMG-II): from individual species to whole genera.</title>
        <authorList>
            <person name="Goeker M."/>
        </authorList>
    </citation>
    <scope>NUCLEOTIDE SEQUENCE [LARGE SCALE GENOMIC DNA]</scope>
    <source>
        <strain evidence="3 5">DSM 21886</strain>
    </source>
</reference>
<evidence type="ECO:0000313" key="3">
    <source>
        <dbReference type="EMBL" id="RLJ30187.1"/>
    </source>
</evidence>
<accession>A0A497UJT3</accession>
<protein>
    <submittedName>
        <fullName evidence="3">Uncharacterized protein</fullName>
    </submittedName>
</protein>
<keyword evidence="1" id="KW-0472">Membrane</keyword>
<dbReference type="EMBL" id="PJND01000008">
    <property type="protein sequence ID" value="PKW21175.1"/>
    <property type="molecule type" value="Genomic_DNA"/>
</dbReference>
<keyword evidence="1" id="KW-1133">Transmembrane helix</keyword>
<keyword evidence="1" id="KW-0812">Transmembrane</keyword>
<dbReference type="Proteomes" id="UP000275027">
    <property type="component" value="Unassembled WGS sequence"/>
</dbReference>
<gene>
    <name evidence="2" type="ORF">B0G92_2459</name>
    <name evidence="3" type="ORF">CLV50_1591</name>
</gene>
<evidence type="ECO:0000313" key="2">
    <source>
        <dbReference type="EMBL" id="PKW21175.1"/>
    </source>
</evidence>